<evidence type="ECO:0000313" key="8">
    <source>
        <dbReference type="Proteomes" id="UP000326924"/>
    </source>
</evidence>
<dbReference type="GO" id="GO:0043409">
    <property type="term" value="P:negative regulation of MAPK cascade"/>
    <property type="evidence" value="ECO:0007669"/>
    <property type="project" value="TreeGrafter"/>
</dbReference>
<evidence type="ECO:0000256" key="3">
    <source>
        <dbReference type="ARBA" id="ARBA00022801"/>
    </source>
</evidence>
<dbReference type="InterPro" id="IPR020422">
    <property type="entry name" value="TYR_PHOSPHATASE_DUAL_dom"/>
</dbReference>
<dbReference type="GO" id="GO:0017017">
    <property type="term" value="F:MAP kinase tyrosine/serine/threonine phosphatase activity"/>
    <property type="evidence" value="ECO:0007669"/>
    <property type="project" value="TreeGrafter"/>
</dbReference>
<accession>A0A5J5F4S1</accession>
<organism evidence="7 8">
    <name type="scientific">Sphaerosporella brunnea</name>
    <dbReference type="NCBI Taxonomy" id="1250544"/>
    <lineage>
        <taxon>Eukaryota</taxon>
        <taxon>Fungi</taxon>
        <taxon>Dikarya</taxon>
        <taxon>Ascomycota</taxon>
        <taxon>Pezizomycotina</taxon>
        <taxon>Pezizomycetes</taxon>
        <taxon>Pezizales</taxon>
        <taxon>Pyronemataceae</taxon>
        <taxon>Sphaerosporella</taxon>
    </lineage>
</organism>
<name>A0A5J5F4S1_9PEZI</name>
<evidence type="ECO:0000259" key="6">
    <source>
        <dbReference type="PROSITE" id="PS50056"/>
    </source>
</evidence>
<dbReference type="EMBL" id="VXIS01000040">
    <property type="protein sequence ID" value="KAA8911045.1"/>
    <property type="molecule type" value="Genomic_DNA"/>
</dbReference>
<dbReference type="AlphaFoldDB" id="A0A5J5F4S1"/>
<dbReference type="PROSITE" id="PS50054">
    <property type="entry name" value="TYR_PHOSPHATASE_DUAL"/>
    <property type="match status" value="1"/>
</dbReference>
<dbReference type="PROSITE" id="PS50056">
    <property type="entry name" value="TYR_PHOSPHATASE_2"/>
    <property type="match status" value="1"/>
</dbReference>
<dbReference type="EC" id="3.1.3.48" evidence="2"/>
<comment type="caution">
    <text evidence="7">The sequence shown here is derived from an EMBL/GenBank/DDBJ whole genome shotgun (WGS) entry which is preliminary data.</text>
</comment>
<dbReference type="GO" id="GO:0005737">
    <property type="term" value="C:cytoplasm"/>
    <property type="evidence" value="ECO:0007669"/>
    <property type="project" value="TreeGrafter"/>
</dbReference>
<dbReference type="InterPro" id="IPR029021">
    <property type="entry name" value="Prot-tyrosine_phosphatase-like"/>
</dbReference>
<gene>
    <name evidence="7" type="ORF">FN846DRAFT_486511</name>
</gene>
<feature type="domain" description="Tyrosine-protein phosphatase" evidence="5">
    <location>
        <begin position="58"/>
        <end position="203"/>
    </location>
</feature>
<keyword evidence="8" id="KW-1185">Reference proteome</keyword>
<dbReference type="InParanoid" id="A0A5J5F4S1"/>
<dbReference type="SUPFAM" id="SSF52799">
    <property type="entry name" value="(Phosphotyrosine protein) phosphatases II"/>
    <property type="match status" value="1"/>
</dbReference>
<proteinExistence type="inferred from homology"/>
<keyword evidence="3" id="KW-0378">Hydrolase</keyword>
<evidence type="ECO:0000256" key="4">
    <source>
        <dbReference type="ARBA" id="ARBA00022912"/>
    </source>
</evidence>
<dbReference type="CDD" id="cd14498">
    <property type="entry name" value="DSP"/>
    <property type="match status" value="1"/>
</dbReference>
<sequence length="259" mass="29179">MLLENFLRRLLHLYLQSYHEQRPLLLEILAWIARNASPFTYTATTASSEKPSLPMRAVVSTILSGKLYLSGITAASSSATLAEHGITHVLSVINADEVPKLPEGIRHRIIPISDTTTANILQHLPDVIEFIESAFQEDPNAKVLVHCIEGVSRSASAVIAYLMAERGMSFAQALRVVKRRRPVVSPNLGFVRQLSEWGTICEAKRKENPREWEQVLNLRQRRSESPPPPVRVEKVERRTSWKDMVFGRSAMDETESLDT</sequence>
<dbReference type="InterPro" id="IPR000340">
    <property type="entry name" value="Dual-sp_phosphatase_cat-dom"/>
</dbReference>
<dbReference type="OrthoDB" id="10252009at2759"/>
<protein>
    <recommendedName>
        <fullName evidence="2">protein-tyrosine-phosphatase</fullName>
        <ecNumber evidence="2">3.1.3.48</ecNumber>
    </recommendedName>
</protein>
<dbReference type="InterPro" id="IPR000387">
    <property type="entry name" value="Tyr_Pase_dom"/>
</dbReference>
<dbReference type="Gene3D" id="3.90.190.10">
    <property type="entry name" value="Protein tyrosine phosphatase superfamily"/>
    <property type="match status" value="1"/>
</dbReference>
<dbReference type="PANTHER" id="PTHR10159">
    <property type="entry name" value="DUAL SPECIFICITY PROTEIN PHOSPHATASE"/>
    <property type="match status" value="1"/>
</dbReference>
<evidence type="ECO:0000256" key="1">
    <source>
        <dbReference type="ARBA" id="ARBA00008601"/>
    </source>
</evidence>
<evidence type="ECO:0000313" key="7">
    <source>
        <dbReference type="EMBL" id="KAA8911045.1"/>
    </source>
</evidence>
<evidence type="ECO:0000256" key="2">
    <source>
        <dbReference type="ARBA" id="ARBA00013064"/>
    </source>
</evidence>
<dbReference type="Proteomes" id="UP000326924">
    <property type="component" value="Unassembled WGS sequence"/>
</dbReference>
<evidence type="ECO:0000259" key="5">
    <source>
        <dbReference type="PROSITE" id="PS50054"/>
    </source>
</evidence>
<dbReference type="PANTHER" id="PTHR10159:SF511">
    <property type="entry name" value="DUAL SPECIFICITY PROTEIN PHOSPHATASE 1"/>
    <property type="match status" value="1"/>
</dbReference>
<reference evidence="7 8" key="1">
    <citation type="submission" date="2019-09" db="EMBL/GenBank/DDBJ databases">
        <title>Draft genome of the ectomycorrhizal ascomycete Sphaerosporella brunnea.</title>
        <authorList>
            <consortium name="DOE Joint Genome Institute"/>
            <person name="Benucci G.M."/>
            <person name="Marozzi G."/>
            <person name="Antonielli L."/>
            <person name="Sanchez S."/>
            <person name="Marco P."/>
            <person name="Wang X."/>
            <person name="Falini L.B."/>
            <person name="Barry K."/>
            <person name="Haridas S."/>
            <person name="Lipzen A."/>
            <person name="Labutti K."/>
            <person name="Grigoriev I.V."/>
            <person name="Murat C."/>
            <person name="Martin F."/>
            <person name="Albertini E."/>
            <person name="Donnini D."/>
            <person name="Bonito G."/>
        </authorList>
    </citation>
    <scope>NUCLEOTIDE SEQUENCE [LARGE SCALE GENOMIC DNA]</scope>
    <source>
        <strain evidence="7 8">Sb_GMNB300</strain>
    </source>
</reference>
<feature type="domain" description="Tyrosine specific protein phosphatases" evidence="6">
    <location>
        <begin position="125"/>
        <end position="182"/>
    </location>
</feature>
<dbReference type="GO" id="GO:0008330">
    <property type="term" value="F:protein tyrosine/threonine phosphatase activity"/>
    <property type="evidence" value="ECO:0007669"/>
    <property type="project" value="TreeGrafter"/>
</dbReference>
<dbReference type="Pfam" id="PF00782">
    <property type="entry name" value="DSPc"/>
    <property type="match status" value="1"/>
</dbReference>
<dbReference type="SMART" id="SM00195">
    <property type="entry name" value="DSPc"/>
    <property type="match status" value="1"/>
</dbReference>
<dbReference type="InterPro" id="IPR016130">
    <property type="entry name" value="Tyr_Pase_AS"/>
</dbReference>
<comment type="similarity">
    <text evidence="1">Belongs to the protein-tyrosine phosphatase family. Non-receptor class dual specificity subfamily.</text>
</comment>
<keyword evidence="4" id="KW-0904">Protein phosphatase</keyword>
<dbReference type="PROSITE" id="PS00383">
    <property type="entry name" value="TYR_PHOSPHATASE_1"/>
    <property type="match status" value="1"/>
</dbReference>
<dbReference type="GO" id="GO:0033550">
    <property type="term" value="F:MAP kinase tyrosine phosphatase activity"/>
    <property type="evidence" value="ECO:0007669"/>
    <property type="project" value="TreeGrafter"/>
</dbReference>